<dbReference type="OrthoDB" id="125903at2759"/>
<evidence type="ECO:0000313" key="4">
    <source>
        <dbReference type="Proteomes" id="UP000603453"/>
    </source>
</evidence>
<reference evidence="3" key="1">
    <citation type="submission" date="2020-12" db="EMBL/GenBank/DDBJ databases">
        <title>Metabolic potential, ecology and presence of endohyphal bacteria is reflected in genomic diversity of Mucoromycotina.</title>
        <authorList>
            <person name="Muszewska A."/>
            <person name="Okrasinska A."/>
            <person name="Steczkiewicz K."/>
            <person name="Drgas O."/>
            <person name="Orlowska M."/>
            <person name="Perlinska-Lenart U."/>
            <person name="Aleksandrzak-Piekarczyk T."/>
            <person name="Szatraj K."/>
            <person name="Zielenkiewicz U."/>
            <person name="Pilsyk S."/>
            <person name="Malc E."/>
            <person name="Mieczkowski P."/>
            <person name="Kruszewska J.S."/>
            <person name="Biernat P."/>
            <person name="Pawlowska J."/>
        </authorList>
    </citation>
    <scope>NUCLEOTIDE SEQUENCE</scope>
    <source>
        <strain evidence="3">WA0000017839</strain>
    </source>
</reference>
<feature type="region of interest" description="Disordered" evidence="1">
    <location>
        <begin position="337"/>
        <end position="458"/>
    </location>
</feature>
<name>A0A8H7QZ32_9FUNG</name>
<protein>
    <recommendedName>
        <fullName evidence="2">Transcription elongation factor Eaf N-terminal domain-containing protein</fullName>
    </recommendedName>
</protein>
<evidence type="ECO:0000256" key="1">
    <source>
        <dbReference type="SAM" id="MobiDB-lite"/>
    </source>
</evidence>
<gene>
    <name evidence="3" type="ORF">INT47_001498</name>
</gene>
<organism evidence="3 4">
    <name type="scientific">Mucor saturninus</name>
    <dbReference type="NCBI Taxonomy" id="64648"/>
    <lineage>
        <taxon>Eukaryota</taxon>
        <taxon>Fungi</taxon>
        <taxon>Fungi incertae sedis</taxon>
        <taxon>Mucoromycota</taxon>
        <taxon>Mucoromycotina</taxon>
        <taxon>Mucoromycetes</taxon>
        <taxon>Mucorales</taxon>
        <taxon>Mucorineae</taxon>
        <taxon>Mucoraceae</taxon>
        <taxon>Mucor</taxon>
    </lineage>
</organism>
<dbReference type="AlphaFoldDB" id="A0A8H7QZ32"/>
<dbReference type="Pfam" id="PF09816">
    <property type="entry name" value="EAF"/>
    <property type="match status" value="1"/>
</dbReference>
<accession>A0A8H7QZ32</accession>
<comment type="caution">
    <text evidence="3">The sequence shown here is derived from an EMBL/GenBank/DDBJ whole genome shotgun (WGS) entry which is preliminary data.</text>
</comment>
<evidence type="ECO:0000313" key="3">
    <source>
        <dbReference type="EMBL" id="KAG2201449.1"/>
    </source>
</evidence>
<feature type="compositionally biased region" description="Low complexity" evidence="1">
    <location>
        <begin position="353"/>
        <end position="376"/>
    </location>
</feature>
<evidence type="ECO:0000259" key="2">
    <source>
        <dbReference type="Pfam" id="PF09816"/>
    </source>
</evidence>
<feature type="domain" description="Transcription elongation factor Eaf N-terminal" evidence="2">
    <location>
        <begin position="11"/>
        <end position="106"/>
    </location>
</feature>
<sequence length="458" mass="49126">MAFEFLATGQYKIILGKSFDAKPKKKAPKYFNVKNKASSDSHAYGSEAKLEKKKDKYQVEMKHTSGPNIAYEAEVSTEEEYNCILIYNEEKKTITLERQSAQIKLTRKIHTPPPVPPPVSEPPQTNHSAMTNSPLPGNQYTTIHTPPIVPKEQKVVRTPPPPPPQTHTQTHTQTVVATPTVVTPTVVKPTVVTPPVVTTPVVVTPTVHDNPSPAMMMEDDEFDLSKDMDEILDSDGEDSDSEDQFEEIAAPTAASVTPSMPLTPSLHPASPSIPLNLALPSTPTATLVHTTTSSPTPLHAPSPTNVKKRKLASAPIRHPGIISPVMPITKPTHMMVDNKKQKTESSSEEEDSSSGSESGSTDDSSSGDSESESGSSSDDDDFESLAQDISMSLDKGGPSAPPSPQHHHSMAGGTPGHTPTPSTRQPSSQGAPAPMSLRALFKEDDEEEGLSSSSSEDE</sequence>
<feature type="region of interest" description="Disordered" evidence="1">
    <location>
        <begin position="154"/>
        <end position="173"/>
    </location>
</feature>
<dbReference type="EMBL" id="JAEPRD010000071">
    <property type="protein sequence ID" value="KAG2201449.1"/>
    <property type="molecule type" value="Genomic_DNA"/>
</dbReference>
<feature type="region of interest" description="Disordered" evidence="1">
    <location>
        <begin position="108"/>
        <end position="127"/>
    </location>
</feature>
<dbReference type="InterPro" id="IPR019194">
    <property type="entry name" value="Tscrpt_elong_fac_Eaf_N"/>
</dbReference>
<proteinExistence type="predicted"/>
<dbReference type="Proteomes" id="UP000603453">
    <property type="component" value="Unassembled WGS sequence"/>
</dbReference>
<keyword evidence="4" id="KW-1185">Reference proteome</keyword>
<feature type="compositionally biased region" description="Acidic residues" evidence="1">
    <location>
        <begin position="443"/>
        <end position="458"/>
    </location>
</feature>
<feature type="compositionally biased region" description="Pro residues" evidence="1">
    <location>
        <begin position="111"/>
        <end position="121"/>
    </location>
</feature>